<sequence length="369" mass="40361">MAQQSTLEWFGTTTFRLRTPNLTIFLDAWLQRPPSIPQHLSVNEVTEADYIFISHAHFDHLPGASELALRTGAIVVANSTAISCLERAGVPSNQLLQVAGGERIPLFTRAIREAARSGTCALAPGPPGAPPLPHPSLAVVAAHCWPSLHCLIPASPTNMPATLDTGLAYPLTPEQKNWGSTLDVNRGMIYGLLAIGDYVPAEQRDGKLQTFVQWLEDVNTHRGCFSGHDGGQLMFNFVLPEDKVEPVEAALAKGEAAYKTLLWQAHLGAYEGIVRNMKPKPDVAILGAAGRPNHDGRPFVGTAAEFLREEVNWLDKPKRVVWCLHDECPVKPFTVDVKVATELVEKDTARATRVLDMTHAKLYPIFPSH</sequence>
<evidence type="ECO:0000259" key="1">
    <source>
        <dbReference type="Pfam" id="PF12706"/>
    </source>
</evidence>
<feature type="domain" description="Metallo-beta-lactamase" evidence="1">
    <location>
        <begin position="27"/>
        <end position="97"/>
    </location>
</feature>
<organism evidence="2 3">
    <name type="scientific">Zopfia rhizophila CBS 207.26</name>
    <dbReference type="NCBI Taxonomy" id="1314779"/>
    <lineage>
        <taxon>Eukaryota</taxon>
        <taxon>Fungi</taxon>
        <taxon>Dikarya</taxon>
        <taxon>Ascomycota</taxon>
        <taxon>Pezizomycotina</taxon>
        <taxon>Dothideomycetes</taxon>
        <taxon>Dothideomycetes incertae sedis</taxon>
        <taxon>Zopfiaceae</taxon>
        <taxon>Zopfia</taxon>
    </lineage>
</organism>
<evidence type="ECO:0000313" key="3">
    <source>
        <dbReference type="Proteomes" id="UP000800200"/>
    </source>
</evidence>
<dbReference type="EMBL" id="ML994614">
    <property type="protein sequence ID" value="KAF2192954.1"/>
    <property type="molecule type" value="Genomic_DNA"/>
</dbReference>
<dbReference type="PANTHER" id="PTHR43546">
    <property type="entry name" value="UPF0173 METAL-DEPENDENT HYDROLASE MJ1163-RELATED"/>
    <property type="match status" value="1"/>
</dbReference>
<dbReference type="PANTHER" id="PTHR43546:SF8">
    <property type="entry name" value="METALLO-BETA-LACTAMASE DOMAIN-CONTAINING PROTEIN"/>
    <property type="match status" value="1"/>
</dbReference>
<proteinExistence type="predicted"/>
<dbReference type="InterPro" id="IPR036866">
    <property type="entry name" value="RibonucZ/Hydroxyglut_hydro"/>
</dbReference>
<reference evidence="2" key="1">
    <citation type="journal article" date="2020" name="Stud. Mycol.">
        <title>101 Dothideomycetes genomes: a test case for predicting lifestyles and emergence of pathogens.</title>
        <authorList>
            <person name="Haridas S."/>
            <person name="Albert R."/>
            <person name="Binder M."/>
            <person name="Bloem J."/>
            <person name="Labutti K."/>
            <person name="Salamov A."/>
            <person name="Andreopoulos B."/>
            <person name="Baker S."/>
            <person name="Barry K."/>
            <person name="Bills G."/>
            <person name="Bluhm B."/>
            <person name="Cannon C."/>
            <person name="Castanera R."/>
            <person name="Culley D."/>
            <person name="Daum C."/>
            <person name="Ezra D."/>
            <person name="Gonzalez J."/>
            <person name="Henrissat B."/>
            <person name="Kuo A."/>
            <person name="Liang C."/>
            <person name="Lipzen A."/>
            <person name="Lutzoni F."/>
            <person name="Magnuson J."/>
            <person name="Mondo S."/>
            <person name="Nolan M."/>
            <person name="Ohm R."/>
            <person name="Pangilinan J."/>
            <person name="Park H.-J."/>
            <person name="Ramirez L."/>
            <person name="Alfaro M."/>
            <person name="Sun H."/>
            <person name="Tritt A."/>
            <person name="Yoshinaga Y."/>
            <person name="Zwiers L.-H."/>
            <person name="Turgeon B."/>
            <person name="Goodwin S."/>
            <person name="Spatafora J."/>
            <person name="Crous P."/>
            <person name="Grigoriev I."/>
        </authorList>
    </citation>
    <scope>NUCLEOTIDE SEQUENCE</scope>
    <source>
        <strain evidence="2">CBS 207.26</strain>
    </source>
</reference>
<dbReference type="InterPro" id="IPR050114">
    <property type="entry name" value="UPF0173_UPF0282_UlaG_hydrolase"/>
</dbReference>
<name>A0A6A6EMZ8_9PEZI</name>
<dbReference type="OrthoDB" id="4311043at2759"/>
<dbReference type="AlphaFoldDB" id="A0A6A6EMZ8"/>
<keyword evidence="3" id="KW-1185">Reference proteome</keyword>
<dbReference type="SUPFAM" id="SSF56281">
    <property type="entry name" value="Metallo-hydrolase/oxidoreductase"/>
    <property type="match status" value="1"/>
</dbReference>
<protein>
    <recommendedName>
        <fullName evidence="1">Metallo-beta-lactamase domain-containing protein</fullName>
    </recommendedName>
</protein>
<dbReference type="Pfam" id="PF12706">
    <property type="entry name" value="Lactamase_B_2"/>
    <property type="match status" value="1"/>
</dbReference>
<accession>A0A6A6EMZ8</accession>
<gene>
    <name evidence="2" type="ORF">K469DRAFT_693043</name>
</gene>
<dbReference type="Gene3D" id="3.60.15.10">
    <property type="entry name" value="Ribonuclease Z/Hydroxyacylglutathione hydrolase-like"/>
    <property type="match status" value="1"/>
</dbReference>
<dbReference type="Proteomes" id="UP000800200">
    <property type="component" value="Unassembled WGS sequence"/>
</dbReference>
<dbReference type="InterPro" id="IPR001279">
    <property type="entry name" value="Metallo-B-lactamas"/>
</dbReference>
<evidence type="ECO:0000313" key="2">
    <source>
        <dbReference type="EMBL" id="KAF2192954.1"/>
    </source>
</evidence>